<dbReference type="Pfam" id="PF26530">
    <property type="entry name" value="NTF2_3"/>
    <property type="match status" value="1"/>
</dbReference>
<sequence length="127" mass="14220">MKVLFLLSTICFLGTVLTDSPPEDVGKGEKLVQSVLKGIELRDKKMIGDVFEDDFVYEGCKKQYNKEESTKLVGSFSLQMASIMEKGTQIVYVGPRKFMTLISSNSLKSVFVLSKNWKLLHGKTISC</sequence>
<dbReference type="AlphaFoldDB" id="E3MZZ5"/>
<dbReference type="OMA" id="LQMASIM"/>
<keyword evidence="4" id="KW-1185">Reference proteome</keyword>
<dbReference type="eggNOG" id="KOG1075">
    <property type="taxonomic scope" value="Eukaryota"/>
</dbReference>
<dbReference type="EMBL" id="DS268503">
    <property type="protein sequence ID" value="EFP13188.1"/>
    <property type="molecule type" value="Genomic_DNA"/>
</dbReference>
<keyword evidence="1" id="KW-0732">Signal</keyword>
<dbReference type="STRING" id="31234.E3MZZ5"/>
<dbReference type="GeneID" id="9800635"/>
<dbReference type="InterPro" id="IPR058721">
    <property type="entry name" value="NTF2_3"/>
</dbReference>
<reference evidence="3" key="1">
    <citation type="submission" date="2007-07" db="EMBL/GenBank/DDBJ databases">
        <title>PCAP assembly of the Caenorhabditis remanei genome.</title>
        <authorList>
            <consortium name="The Caenorhabditis remanei Sequencing Consortium"/>
            <person name="Wilson R.K."/>
        </authorList>
    </citation>
    <scope>NUCLEOTIDE SEQUENCE [LARGE SCALE GENOMIC DNA]</scope>
    <source>
        <strain evidence="3">PB4641</strain>
    </source>
</reference>
<evidence type="ECO:0000313" key="3">
    <source>
        <dbReference type="EMBL" id="EFP13188.1"/>
    </source>
</evidence>
<feature type="signal peptide" evidence="1">
    <location>
        <begin position="1"/>
        <end position="18"/>
    </location>
</feature>
<name>E3MZZ5_CAERE</name>
<feature type="domain" description="NTF2-like" evidence="2">
    <location>
        <begin position="29"/>
        <end position="127"/>
    </location>
</feature>
<evidence type="ECO:0000256" key="1">
    <source>
        <dbReference type="SAM" id="SignalP"/>
    </source>
</evidence>
<dbReference type="OrthoDB" id="5825887at2759"/>
<proteinExistence type="predicted"/>
<dbReference type="RefSeq" id="XP_003098249.2">
    <property type="nucleotide sequence ID" value="XM_003098201.2"/>
</dbReference>
<gene>
    <name evidence="3" type="ORF">CRE_08433</name>
</gene>
<dbReference type="InParanoid" id="E3MZZ5"/>
<evidence type="ECO:0000313" key="4">
    <source>
        <dbReference type="Proteomes" id="UP000008281"/>
    </source>
</evidence>
<evidence type="ECO:0000259" key="2">
    <source>
        <dbReference type="Pfam" id="PF26530"/>
    </source>
</evidence>
<accession>E3MZZ5</accession>
<dbReference type="FunCoup" id="E3MZZ5">
    <property type="interactions" value="1080"/>
</dbReference>
<feature type="chain" id="PRO_5003176621" description="NTF2-like domain-containing protein" evidence="1">
    <location>
        <begin position="19"/>
        <end position="127"/>
    </location>
</feature>
<dbReference type="Proteomes" id="UP000008281">
    <property type="component" value="Unassembled WGS sequence"/>
</dbReference>
<protein>
    <recommendedName>
        <fullName evidence="2">NTF2-like domain-containing protein</fullName>
    </recommendedName>
</protein>
<dbReference type="HOGENOM" id="CLU_1929411_0_0_1"/>
<dbReference type="KEGG" id="crq:GCK72_003052"/>
<organism evidence="4">
    <name type="scientific">Caenorhabditis remanei</name>
    <name type="common">Caenorhabditis vulgaris</name>
    <dbReference type="NCBI Taxonomy" id="31234"/>
    <lineage>
        <taxon>Eukaryota</taxon>
        <taxon>Metazoa</taxon>
        <taxon>Ecdysozoa</taxon>
        <taxon>Nematoda</taxon>
        <taxon>Chromadorea</taxon>
        <taxon>Rhabditida</taxon>
        <taxon>Rhabditina</taxon>
        <taxon>Rhabditomorpha</taxon>
        <taxon>Rhabditoidea</taxon>
        <taxon>Rhabditidae</taxon>
        <taxon>Peloderinae</taxon>
        <taxon>Caenorhabditis</taxon>
    </lineage>
</organism>
<dbReference type="CTD" id="9800635"/>